<proteinExistence type="predicted"/>
<organism evidence="2 3">
    <name type="scientific">Conoideocrella luteorostrata</name>
    <dbReference type="NCBI Taxonomy" id="1105319"/>
    <lineage>
        <taxon>Eukaryota</taxon>
        <taxon>Fungi</taxon>
        <taxon>Dikarya</taxon>
        <taxon>Ascomycota</taxon>
        <taxon>Pezizomycotina</taxon>
        <taxon>Sordariomycetes</taxon>
        <taxon>Hypocreomycetidae</taxon>
        <taxon>Hypocreales</taxon>
        <taxon>Clavicipitaceae</taxon>
        <taxon>Conoideocrella</taxon>
    </lineage>
</organism>
<accession>A0AAJ0CYG0</accession>
<evidence type="ECO:0000313" key="3">
    <source>
        <dbReference type="Proteomes" id="UP001251528"/>
    </source>
</evidence>
<feature type="chain" id="PRO_5042553538" description="Fungal calcium binding protein domain-containing protein" evidence="1">
    <location>
        <begin position="18"/>
        <end position="96"/>
    </location>
</feature>
<evidence type="ECO:0000256" key="1">
    <source>
        <dbReference type="SAM" id="SignalP"/>
    </source>
</evidence>
<comment type="caution">
    <text evidence="2">The sequence shown here is derived from an EMBL/GenBank/DDBJ whole genome shotgun (WGS) entry which is preliminary data.</text>
</comment>
<protein>
    <recommendedName>
        <fullName evidence="4">Fungal calcium binding protein domain-containing protein</fullName>
    </recommendedName>
</protein>
<evidence type="ECO:0008006" key="4">
    <source>
        <dbReference type="Google" id="ProtNLM"/>
    </source>
</evidence>
<sequence>MQFTLVSIIAFAAMALAAPAEHSLHIHLPPGCSRKDAGQCALRLVGTTASCSAAVLEGGANIIADLSCIASAAGTARHIDLCKKCIHHKTKVHEKI</sequence>
<dbReference type="AlphaFoldDB" id="A0AAJ0CYG0"/>
<name>A0AAJ0CYG0_9HYPO</name>
<feature type="signal peptide" evidence="1">
    <location>
        <begin position="1"/>
        <end position="17"/>
    </location>
</feature>
<dbReference type="EMBL" id="JASWJB010000035">
    <property type="protein sequence ID" value="KAK2608592.1"/>
    <property type="molecule type" value="Genomic_DNA"/>
</dbReference>
<dbReference type="Proteomes" id="UP001251528">
    <property type="component" value="Unassembled WGS sequence"/>
</dbReference>
<gene>
    <name evidence="2" type="ORF">QQS21_002818</name>
</gene>
<dbReference type="Gene3D" id="1.10.1740.120">
    <property type="match status" value="1"/>
</dbReference>
<keyword evidence="1" id="KW-0732">Signal</keyword>
<evidence type="ECO:0000313" key="2">
    <source>
        <dbReference type="EMBL" id="KAK2608592.1"/>
    </source>
</evidence>
<keyword evidence="3" id="KW-1185">Reference proteome</keyword>
<reference evidence="2" key="1">
    <citation type="submission" date="2023-06" db="EMBL/GenBank/DDBJ databases">
        <title>Conoideocrella luteorostrata (Hypocreales: Clavicipitaceae), a potential biocontrol fungus for elongate hemlock scale in United States Christmas tree production areas.</title>
        <authorList>
            <person name="Barrett H."/>
            <person name="Lovett B."/>
            <person name="Macias A.M."/>
            <person name="Stajich J.E."/>
            <person name="Kasson M.T."/>
        </authorList>
    </citation>
    <scope>NUCLEOTIDE SEQUENCE</scope>
    <source>
        <strain evidence="2">ARSEF 14590</strain>
    </source>
</reference>